<protein>
    <submittedName>
        <fullName evidence="2">Uncharacterized protein</fullName>
    </submittedName>
</protein>
<accession>A0A317DZT0</accession>
<feature type="region of interest" description="Disordered" evidence="1">
    <location>
        <begin position="17"/>
        <end position="86"/>
    </location>
</feature>
<dbReference type="EMBL" id="QGLE01000009">
    <property type="protein sequence ID" value="PWR20318.1"/>
    <property type="molecule type" value="Genomic_DNA"/>
</dbReference>
<keyword evidence="3" id="KW-1185">Reference proteome</keyword>
<evidence type="ECO:0000313" key="3">
    <source>
        <dbReference type="Proteomes" id="UP000245461"/>
    </source>
</evidence>
<dbReference type="RefSeq" id="WP_109906992.1">
    <property type="nucleotide sequence ID" value="NZ_QGLE01000009.1"/>
</dbReference>
<dbReference type="AlphaFoldDB" id="A0A317DZT0"/>
<dbReference type="OrthoDB" id="9939040at2"/>
<gene>
    <name evidence="2" type="ORF">DKG74_15030</name>
</gene>
<evidence type="ECO:0000256" key="1">
    <source>
        <dbReference type="SAM" id="MobiDB-lite"/>
    </source>
</evidence>
<feature type="compositionally biased region" description="Polar residues" evidence="1">
    <location>
        <begin position="34"/>
        <end position="45"/>
    </location>
</feature>
<name>A0A317DZT0_9PROT</name>
<organism evidence="2 3">
    <name type="scientific">Zavarzinia aquatilis</name>
    <dbReference type="NCBI Taxonomy" id="2211142"/>
    <lineage>
        <taxon>Bacteria</taxon>
        <taxon>Pseudomonadati</taxon>
        <taxon>Pseudomonadota</taxon>
        <taxon>Alphaproteobacteria</taxon>
        <taxon>Rhodospirillales</taxon>
        <taxon>Zavarziniaceae</taxon>
        <taxon>Zavarzinia</taxon>
    </lineage>
</organism>
<dbReference type="Proteomes" id="UP000245461">
    <property type="component" value="Unassembled WGS sequence"/>
</dbReference>
<reference evidence="2 3" key="1">
    <citation type="submission" date="2018-05" db="EMBL/GenBank/DDBJ databases">
        <title>Zavarzinia sp. HR-AS.</title>
        <authorList>
            <person name="Lee Y."/>
            <person name="Jeon C.O."/>
        </authorList>
    </citation>
    <scope>NUCLEOTIDE SEQUENCE [LARGE SCALE GENOMIC DNA]</scope>
    <source>
        <strain evidence="2 3">HR-AS</strain>
    </source>
</reference>
<proteinExistence type="predicted"/>
<sequence>MDIKPSPAILTALASLSQGGSGVRAPATRAEGVPTQTAEAATRLSTGVDIRVGGETQGGTSPRREAPGTNPRPLQPGLGRLIDLTV</sequence>
<evidence type="ECO:0000313" key="2">
    <source>
        <dbReference type="EMBL" id="PWR20318.1"/>
    </source>
</evidence>
<comment type="caution">
    <text evidence="2">The sequence shown here is derived from an EMBL/GenBank/DDBJ whole genome shotgun (WGS) entry which is preliminary data.</text>
</comment>